<keyword evidence="2" id="KW-1185">Reference proteome</keyword>
<gene>
    <name evidence="1" type="ORF">KK078_11460</name>
</gene>
<organism evidence="1 2">
    <name type="scientific">Dawidia soli</name>
    <dbReference type="NCBI Taxonomy" id="2782352"/>
    <lineage>
        <taxon>Bacteria</taxon>
        <taxon>Pseudomonadati</taxon>
        <taxon>Bacteroidota</taxon>
        <taxon>Cytophagia</taxon>
        <taxon>Cytophagales</taxon>
        <taxon>Chryseotaleaceae</taxon>
        <taxon>Dawidia</taxon>
    </lineage>
</organism>
<dbReference type="Gene3D" id="2.130.10.10">
    <property type="entry name" value="YVTN repeat-like/Quinoprotein amine dehydrogenase"/>
    <property type="match status" value="1"/>
</dbReference>
<dbReference type="Proteomes" id="UP001319180">
    <property type="component" value="Unassembled WGS sequence"/>
</dbReference>
<dbReference type="SUPFAM" id="SSF50939">
    <property type="entry name" value="Sialidases"/>
    <property type="match status" value="1"/>
</dbReference>
<evidence type="ECO:0008006" key="3">
    <source>
        <dbReference type="Google" id="ProtNLM"/>
    </source>
</evidence>
<evidence type="ECO:0000313" key="1">
    <source>
        <dbReference type="EMBL" id="MBT1687182.1"/>
    </source>
</evidence>
<protein>
    <recommendedName>
        <fullName evidence="3">Photosynthesis system II assembly factor Ycf48/Hcf136-like domain-containing protein</fullName>
    </recommendedName>
</protein>
<dbReference type="EMBL" id="JAHESC010000014">
    <property type="protein sequence ID" value="MBT1687182.1"/>
    <property type="molecule type" value="Genomic_DNA"/>
</dbReference>
<dbReference type="InterPro" id="IPR015943">
    <property type="entry name" value="WD40/YVTN_repeat-like_dom_sf"/>
</dbReference>
<proteinExistence type="predicted"/>
<sequence length="307" mass="33982">MTMLLSFILFVMSFSQETQTAPARGIVYFSEDNGRTWENKSRGLPDGIFLSDIAAAPGLLGLSTKHHGIFLFNFASQAWTPLATVPTVDEIDALYFYSNKIFAGTKNNGVFVTTDLGHTWSQLNQGLKNQTIRKFICLGQKLYAGTNGGLYVLHEPTRRWLLEFGESGLQVNGIRELNGDLYAGCNRGILKKGKGDQDWKQIMPGRSLHNLGVDHNRIYALTYSELLVSADQGVSWKSDQKGMPPKYTFQVIETNNTVLAGQWDGVYVKQGERGWVLSNQGLPKDLPVPELIVSGNTVVAGSSQWSQ</sequence>
<reference evidence="1 2" key="1">
    <citation type="submission" date="2021-05" db="EMBL/GenBank/DDBJ databases">
        <title>A Polyphasic approach of four new species of the genus Ohtaekwangia: Ohtaekwangia histidinii sp. nov., Ohtaekwangia cretensis sp. nov., Ohtaekwangia indiensis sp. nov., Ohtaekwangia reichenbachii sp. nov. from diverse environment.</title>
        <authorList>
            <person name="Octaviana S."/>
        </authorList>
    </citation>
    <scope>NUCLEOTIDE SEQUENCE [LARGE SCALE GENOMIC DNA]</scope>
    <source>
        <strain evidence="1 2">PWU37</strain>
    </source>
</reference>
<comment type="caution">
    <text evidence="1">The sequence shown here is derived from an EMBL/GenBank/DDBJ whole genome shotgun (WGS) entry which is preliminary data.</text>
</comment>
<evidence type="ECO:0000313" key="2">
    <source>
        <dbReference type="Proteomes" id="UP001319180"/>
    </source>
</evidence>
<name>A0AAP2D917_9BACT</name>
<dbReference type="AlphaFoldDB" id="A0AAP2D917"/>
<dbReference type="InterPro" id="IPR036278">
    <property type="entry name" value="Sialidase_sf"/>
</dbReference>
<accession>A0AAP2D917</accession>
<dbReference type="RefSeq" id="WP_254090414.1">
    <property type="nucleotide sequence ID" value="NZ_JAHESC010000014.1"/>
</dbReference>